<proteinExistence type="inferred from homology"/>
<dbReference type="InterPro" id="IPR050338">
    <property type="entry name" value="DisA"/>
</dbReference>
<dbReference type="HAMAP" id="MF_00838">
    <property type="entry name" value="DacB"/>
    <property type="match status" value="1"/>
</dbReference>
<comment type="similarity">
    <text evidence="6">Belongs to the adenylate cyclase family. DacB/CdaS subfamily.</text>
</comment>
<dbReference type="Proteomes" id="UP000092578">
    <property type="component" value="Unassembled WGS sequence"/>
</dbReference>
<dbReference type="Gene3D" id="3.40.1700.10">
    <property type="entry name" value="DNA integrity scanning protein, DisA, N-terminal domain"/>
    <property type="match status" value="1"/>
</dbReference>
<evidence type="ECO:0000256" key="1">
    <source>
        <dbReference type="ARBA" id="ARBA00000877"/>
    </source>
</evidence>
<gene>
    <name evidence="6" type="primary">dacB</name>
    <name evidence="8" type="ORF">A8F95_18980</name>
</gene>
<organism evidence="8 9">
    <name type="scientific">Pseudobacillus wudalianchiensis</name>
    <dbReference type="NCBI Taxonomy" id="1743143"/>
    <lineage>
        <taxon>Bacteria</taxon>
        <taxon>Bacillati</taxon>
        <taxon>Bacillota</taxon>
        <taxon>Bacilli</taxon>
        <taxon>Bacillales</taxon>
        <taxon>Bacillaceae</taxon>
        <taxon>Pseudobacillus</taxon>
    </lineage>
</organism>
<dbReference type="GO" id="GO:0106408">
    <property type="term" value="F:diadenylate cyclase activity"/>
    <property type="evidence" value="ECO:0007669"/>
    <property type="project" value="UniProtKB-EC"/>
</dbReference>
<keyword evidence="2 6" id="KW-0808">Transferase</keyword>
<dbReference type="GO" id="GO:0004016">
    <property type="term" value="F:adenylate cyclase activity"/>
    <property type="evidence" value="ECO:0007669"/>
    <property type="project" value="UniProtKB-UniRule"/>
</dbReference>
<dbReference type="SUPFAM" id="SSF143597">
    <property type="entry name" value="YojJ-like"/>
    <property type="match status" value="1"/>
</dbReference>
<dbReference type="InterPro" id="IPR034693">
    <property type="entry name" value="CdaS"/>
</dbReference>
<comment type="catalytic activity">
    <reaction evidence="1 6">
        <text>2 ATP = 3',3'-c-di-AMP + 2 diphosphate</text>
        <dbReference type="Rhea" id="RHEA:35655"/>
        <dbReference type="ChEBI" id="CHEBI:30616"/>
        <dbReference type="ChEBI" id="CHEBI:33019"/>
        <dbReference type="ChEBI" id="CHEBI:71500"/>
        <dbReference type="EC" id="2.7.7.85"/>
    </reaction>
</comment>
<dbReference type="AlphaFoldDB" id="A0A1B9B7A2"/>
<dbReference type="PANTHER" id="PTHR34185">
    <property type="entry name" value="DIADENYLATE CYCLASE"/>
    <property type="match status" value="1"/>
</dbReference>
<dbReference type="PROSITE" id="PS51794">
    <property type="entry name" value="DAC"/>
    <property type="match status" value="1"/>
</dbReference>
<dbReference type="NCBIfam" id="NF038328">
    <property type="entry name" value="c-di-AMP_CdaS"/>
    <property type="match status" value="1"/>
</dbReference>
<evidence type="ECO:0000313" key="9">
    <source>
        <dbReference type="Proteomes" id="UP000092578"/>
    </source>
</evidence>
<reference evidence="9" key="1">
    <citation type="submission" date="2016-05" db="EMBL/GenBank/DDBJ databases">
        <authorList>
            <person name="Liu B."/>
            <person name="Wang J."/>
            <person name="Zhu Y."/>
            <person name="Liu G."/>
            <person name="Chen Q."/>
            <person name="Chen Z."/>
            <person name="Lan J."/>
            <person name="Che J."/>
            <person name="Ge C."/>
            <person name="Shi H."/>
            <person name="Pan Z."/>
            <person name="Liu X."/>
        </authorList>
    </citation>
    <scope>NUCLEOTIDE SEQUENCE [LARGE SCALE GENOMIC DNA]</scope>
    <source>
        <strain evidence="9">FJAT-27215</strain>
    </source>
</reference>
<dbReference type="InterPro" id="IPR003390">
    <property type="entry name" value="DNA_integrity_scan_DisA_N"/>
</dbReference>
<dbReference type="InterPro" id="IPR036888">
    <property type="entry name" value="DNA_integrity_DisA_N_sf"/>
</dbReference>
<evidence type="ECO:0000256" key="4">
    <source>
        <dbReference type="ARBA" id="ARBA00022741"/>
    </source>
</evidence>
<keyword evidence="4 6" id="KW-0547">Nucleotide-binding</keyword>
<feature type="domain" description="DAC" evidence="7">
    <location>
        <begin position="56"/>
        <end position="215"/>
    </location>
</feature>
<evidence type="ECO:0000256" key="2">
    <source>
        <dbReference type="ARBA" id="ARBA00022679"/>
    </source>
</evidence>
<dbReference type="PANTHER" id="PTHR34185:SF2">
    <property type="entry name" value="CYCLIC DI-AMP SYNTHASE CDAS"/>
    <property type="match status" value="1"/>
</dbReference>
<dbReference type="EMBL" id="MAYT01000003">
    <property type="protein sequence ID" value="OCA91990.1"/>
    <property type="molecule type" value="Genomic_DNA"/>
</dbReference>
<keyword evidence="6" id="KW-0812">Transmembrane</keyword>
<sequence length="219" mass="24291">MFKNIISWSCLNVKTTNCDFSPMKQQLSKGIQHITNELQYSLEVLDNENYCLLSQLEEIKNKFIQMESVAASFYLNCYLSAFTDKYADLSICLQRLSDRHHGALIVIQRRDPLESFIQKGTVVEAALTPALLEAIFYPGNPLHDGAVIIYGNQIVSAANVLPLTTAVIGDKKLGTRHRAALGLSERSDALVLVVSEETGRVSFALDGKLHPIVTVQSLH</sequence>
<dbReference type="GO" id="GO:0006171">
    <property type="term" value="P:cAMP biosynthetic process"/>
    <property type="evidence" value="ECO:0007669"/>
    <property type="project" value="InterPro"/>
</dbReference>
<comment type="caution">
    <text evidence="8">The sequence shown here is derived from an EMBL/GenBank/DDBJ whole genome shotgun (WGS) entry which is preliminary data.</text>
</comment>
<accession>A0A1B9B7A2</accession>
<dbReference type="Gene3D" id="1.10.287.770">
    <property type="entry name" value="YojJ-like"/>
    <property type="match status" value="1"/>
</dbReference>
<keyword evidence="3 6" id="KW-0548">Nucleotidyltransferase</keyword>
<dbReference type="InterPro" id="IPR053472">
    <property type="entry name" value="DAC_CdaS-like"/>
</dbReference>
<comment type="subunit">
    <text evidence="6">Probably oligomerizes.</text>
</comment>
<evidence type="ECO:0000313" key="8">
    <source>
        <dbReference type="EMBL" id="OCA91990.1"/>
    </source>
</evidence>
<dbReference type="EC" id="2.7.7.85" evidence="6"/>
<evidence type="ECO:0000259" key="7">
    <source>
        <dbReference type="PROSITE" id="PS51794"/>
    </source>
</evidence>
<dbReference type="Pfam" id="PF10372">
    <property type="entry name" value="CdaS_N"/>
    <property type="match status" value="1"/>
</dbReference>
<dbReference type="GO" id="GO:0005524">
    <property type="term" value="F:ATP binding"/>
    <property type="evidence" value="ECO:0007669"/>
    <property type="project" value="UniProtKB-UniRule"/>
</dbReference>
<evidence type="ECO:0000256" key="6">
    <source>
        <dbReference type="HAMAP-Rule" id="MF_00838"/>
    </source>
</evidence>
<keyword evidence="9" id="KW-1185">Reference proteome</keyword>
<dbReference type="InterPro" id="IPR019457">
    <property type="entry name" value="CdaS_N"/>
</dbReference>
<keyword evidence="6" id="KW-1003">Cell membrane</keyword>
<dbReference type="Pfam" id="PF02457">
    <property type="entry name" value="DAC"/>
    <property type="match status" value="1"/>
</dbReference>
<keyword evidence="6" id="KW-1133">Transmembrane helix</keyword>
<comment type="function">
    <text evidence="6">Catalyzes the condensation of 2 ATP molecules into cyclic di-AMP (c-di-AMP), a second messenger used to regulate differing processes in different bacteria.</text>
</comment>
<keyword evidence="5 6" id="KW-0067">ATP-binding</keyword>
<protein>
    <recommendedName>
        <fullName evidence="6">Diadenylate cyclase</fullName>
        <shortName evidence="6">DAC</shortName>
        <ecNumber evidence="6">2.7.7.85</ecNumber>
    </recommendedName>
    <alternativeName>
        <fullName evidence="6">Cyclic-di-AMP synthase</fullName>
        <shortName evidence="6">c-di-AMP synthase</shortName>
    </alternativeName>
</protein>
<keyword evidence="6" id="KW-0472">Membrane</keyword>
<name>A0A1B9B7A2_9BACI</name>
<evidence type="ECO:0000256" key="5">
    <source>
        <dbReference type="ARBA" id="ARBA00022840"/>
    </source>
</evidence>
<evidence type="ECO:0000256" key="3">
    <source>
        <dbReference type="ARBA" id="ARBA00022695"/>
    </source>
</evidence>